<sequence length="1226" mass="134009">MFRREIIRRIVAAQPSVLDDRRIMAMWLNSFARETRAAWTGPQMVALDRRYANGTEFDRDAVMDELKQFLTAQATVAPLTIARVRLVPLPPYDRARGGFLLQGATGLSDTGNEYIGSGPPIVAKLDEMPDASLLKMDVETAQTLTRDLGNMRYVQVVTRIALRDFQSRADSGSSGPTAAAKVMDVSVHLPPRIKGQRFGVRIGQIAVGGALEPPPLPRVGGGTPAIDTWKAFGVPTAGDRLFVAWRSDYRSDSVDPFLKPLQLQALAAEPRLAGTLPAVHELARRYLSPREIAGLFGGRPDNALLREVSGNPFRRKDIIERFGREHLPRLIAAAPRMPVKVRMAVPVRIVDYDFQTSALQVGMQLDGGGSAPGGMYLPRLFPDWQTTSDIVKLPTRIPLEQERARALIARWRQLGTPTGDGIARIYAALDLELTGGRPAAPERDVGTLSETSPYSAQLIRGPLSARFEALTFFEDAAMTRRIDGLSGAVERYRAPVKEVDPLGSGDAMTATPLNSWGLIGVAARAGAGADFAQAAVLSSHAVRNTNEFDRPALVDRLKTAIANGTPENGRPFHLPGNLTLGEYDGGSFGMRTWRVGTAVPQNLPSPSTNSLTIEIANPETLIKLPVDPRLAKPMVAGNSSREFRAVFRVQEVSAERRDSDTTAAASLTVQIVGILVMHPREPNRILLQVSAGTVQASPATGRKDQVSLAARPTRVPMDRDTLYLLLQREAGGEPDDDALRSHLLGRWEIENTNDPYNGATEPAWGRFFPRNYRRPTEADITRFLPSFRRWNELRRDALPMKATVLWFPNPSGSAMQFGKSSNFMPIMAHFGFDKDQFMKLYYGMYTHPMRYEVPDGGAPYFKGGVLAFWRGTVNTENHDMYLYVPDLPAPRLTGSDQIEYRLYMDVDLRIVAREPRPGQPLRLALAATPTELRWWSGQTAVQRRRLLATIPVERPVGESAALSPPAIPPAGLTTAPATAAPASPAAPPPVRPTAPYDVLGVKLGMDVAEAEAIVQSAMEIEHRLTLTPPPGSPPLAFAHAQVFVSKDLKQYVALVTEPSRSGGRVLAVGRYLFGGMGAFDLRQLMQALDDKYGSHPLTIDNLRYWGGSRTGGRTEQHCFVAIGGLSAGKWTDAQGREPDFGALTLPGSVANWRGPASMPWMGLRLAEFQKFGLYRDCGPAVAAWIPEINGRAGEMAIWLVDTKVYIDVITGPLGPQGGQEGVKFKL</sequence>
<evidence type="ECO:0000313" key="3">
    <source>
        <dbReference type="Proteomes" id="UP000244755"/>
    </source>
</evidence>
<feature type="region of interest" description="Disordered" evidence="1">
    <location>
        <begin position="959"/>
        <end position="989"/>
    </location>
</feature>
<dbReference type="EMBL" id="CP028843">
    <property type="protein sequence ID" value="AWB24202.1"/>
    <property type="molecule type" value="Genomic_DNA"/>
</dbReference>
<proteinExistence type="predicted"/>
<dbReference type="KEGG" id="mee:DA075_27730"/>
<gene>
    <name evidence="2" type="ORF">DA075_27730</name>
</gene>
<protein>
    <submittedName>
        <fullName evidence="2">Uncharacterized protein</fullName>
    </submittedName>
</protein>
<evidence type="ECO:0000313" key="2">
    <source>
        <dbReference type="EMBL" id="AWB24202.1"/>
    </source>
</evidence>
<organism evidence="2 3">
    <name type="scientific">Methylobacterium currus</name>
    <dbReference type="NCBI Taxonomy" id="2051553"/>
    <lineage>
        <taxon>Bacteria</taxon>
        <taxon>Pseudomonadati</taxon>
        <taxon>Pseudomonadota</taxon>
        <taxon>Alphaproteobacteria</taxon>
        <taxon>Hyphomicrobiales</taxon>
        <taxon>Methylobacteriaceae</taxon>
        <taxon>Methylobacterium</taxon>
    </lineage>
</organism>
<reference evidence="2 3" key="1">
    <citation type="submission" date="2018-04" db="EMBL/GenBank/DDBJ databases">
        <title>Methylobacterium sp. PR1016A genome.</title>
        <authorList>
            <person name="Park W."/>
        </authorList>
    </citation>
    <scope>NUCLEOTIDE SEQUENCE [LARGE SCALE GENOMIC DNA]</scope>
    <source>
        <strain evidence="2 3">PR1016A</strain>
    </source>
</reference>
<dbReference type="AlphaFoldDB" id="A0A2R4WRM8"/>
<feature type="compositionally biased region" description="Low complexity" evidence="1">
    <location>
        <begin position="959"/>
        <end position="983"/>
    </location>
</feature>
<accession>A0A2R4WRM8</accession>
<name>A0A2R4WRM8_9HYPH</name>
<evidence type="ECO:0000256" key="1">
    <source>
        <dbReference type="SAM" id="MobiDB-lite"/>
    </source>
</evidence>
<keyword evidence="3" id="KW-1185">Reference proteome</keyword>
<dbReference type="Proteomes" id="UP000244755">
    <property type="component" value="Chromosome 1"/>
</dbReference>